<comment type="caution">
    <text evidence="1">The sequence shown here is derived from an EMBL/GenBank/DDBJ whole genome shotgun (WGS) entry which is preliminary data.</text>
</comment>
<dbReference type="Proteomes" id="UP001157974">
    <property type="component" value="Unassembled WGS sequence"/>
</dbReference>
<keyword evidence="2" id="KW-1185">Reference proteome</keyword>
<dbReference type="EMBL" id="JAMWBK010000008">
    <property type="protein sequence ID" value="KAJ8902826.1"/>
    <property type="molecule type" value="Genomic_DNA"/>
</dbReference>
<dbReference type="Gene3D" id="2.60.120.590">
    <property type="entry name" value="Alpha-ketoglutarate-dependent dioxygenase AlkB-like"/>
    <property type="match status" value="1"/>
</dbReference>
<dbReference type="PANTHER" id="PTHR31212">
    <property type="entry name" value="ALPHA-KETOGLUTARATE-DEPENDENT DIOXYGENASE ALKB HOMOLOG 3"/>
    <property type="match status" value="1"/>
</dbReference>
<accession>A0AAV8UJZ5</accession>
<gene>
    <name evidence="1" type="ORF">NDN08_006146</name>
</gene>
<evidence type="ECO:0000313" key="1">
    <source>
        <dbReference type="EMBL" id="KAJ8902826.1"/>
    </source>
</evidence>
<dbReference type="GO" id="GO:0006307">
    <property type="term" value="P:DNA alkylation repair"/>
    <property type="evidence" value="ECO:0007669"/>
    <property type="project" value="InterPro"/>
</dbReference>
<dbReference type="SUPFAM" id="SSF51197">
    <property type="entry name" value="Clavaminate synthase-like"/>
    <property type="match status" value="1"/>
</dbReference>
<dbReference type="InterPro" id="IPR032854">
    <property type="entry name" value="ALKBH3"/>
</dbReference>
<sequence>MGFVGLPVSSLGRPRGRCAVSKREPKEGGYFAAEVGLLPAATELNYAKGWKDILKVTVKRQDELRNAHMAVALLRMAKQVVRLSKKEERDALVIDDRFKCLVDAVFDDQANVSIGHLSDAVWACGMLLASPAEPAFSAALSRLGHEADNLLPKDKSNLVWSCERLGVKDRVPHNIQSYIDSLPFKTLPGVLDRMELNVLDLRKELDLKREVIQLKDKHVEESRLTAWQHQNGKPFLYSGKTMEASGSFTPIIDEVAKELTGICGVEFDGVLINYYEDSRCGMRRLPRNVPTLCEGRE</sequence>
<reference evidence="1 2" key="1">
    <citation type="journal article" date="2023" name="Nat. Commun.">
        <title>Origin of minicircular mitochondrial genomes in red algae.</title>
        <authorList>
            <person name="Lee Y."/>
            <person name="Cho C.H."/>
            <person name="Lee Y.M."/>
            <person name="Park S.I."/>
            <person name="Yang J.H."/>
            <person name="West J.A."/>
            <person name="Bhattacharya D."/>
            <person name="Yoon H.S."/>
        </authorList>
    </citation>
    <scope>NUCLEOTIDE SEQUENCE [LARGE SCALE GENOMIC DNA]</scope>
    <source>
        <strain evidence="1 2">CCMP1338</strain>
        <tissue evidence="1">Whole cell</tissue>
    </source>
</reference>
<organism evidence="1 2">
    <name type="scientific">Rhodosorus marinus</name>
    <dbReference type="NCBI Taxonomy" id="101924"/>
    <lineage>
        <taxon>Eukaryota</taxon>
        <taxon>Rhodophyta</taxon>
        <taxon>Stylonematophyceae</taxon>
        <taxon>Stylonematales</taxon>
        <taxon>Stylonemataceae</taxon>
        <taxon>Rhodosorus</taxon>
    </lineage>
</organism>
<evidence type="ECO:0000313" key="2">
    <source>
        <dbReference type="Proteomes" id="UP001157974"/>
    </source>
</evidence>
<name>A0AAV8UJZ5_9RHOD</name>
<dbReference type="GO" id="GO:0051213">
    <property type="term" value="F:dioxygenase activity"/>
    <property type="evidence" value="ECO:0007669"/>
    <property type="project" value="InterPro"/>
</dbReference>
<dbReference type="PANTHER" id="PTHR31212:SF4">
    <property type="entry name" value="ALPHA-KETOGLUTARATE-DEPENDENT DIOXYGENASE ALKB HOMOLOG 3"/>
    <property type="match status" value="1"/>
</dbReference>
<dbReference type="InterPro" id="IPR037151">
    <property type="entry name" value="AlkB-like_sf"/>
</dbReference>
<dbReference type="AlphaFoldDB" id="A0AAV8UJZ5"/>
<protein>
    <submittedName>
        <fullName evidence="1">Uncharacterized protein</fullName>
    </submittedName>
</protein>
<proteinExistence type="predicted"/>